<sequence>MSSGLKKDNYTPKPSFAVISGGTGGNAICSAFDGFTAYIIPVSDDGGSSSEIIRVLGGPSIGDIRSRLIRLVPPGPPHSSINAIRELLSYRLPCQSEDEARRQWREIVEGKSHLWNEVDGDRKEVIRGFLTQFDSEVLRRANKNFRFLNGSIGNYFLAAAQSFFRSLPSGIFLFTAVTDSNTQENAILPVIVTNHTPIIAAELEDGSKLVGQCEISHPVRTKAARSQSFFTALDVDEDEDAPWSPTSSTNDNVKFEHGVGKATYEELDSKIHRLFYINSYGTEVFPNPNPQVLEHLGLRNVLVYSCGSLWTSIIPCLALRGMADAIHKSKTLVAKILLLNATNDRETTGYTATDYIHVIARTLNTSYSRMHAYPGLSHADTTYPTSAFVTDMIYLTGGKVPVDAPEIERLGIRCFAVDGFMYDADLVRQGIDTVMVHRCLSS</sequence>
<dbReference type="InterPro" id="IPR002882">
    <property type="entry name" value="CofD"/>
</dbReference>
<dbReference type="OrthoDB" id="10267139at2759"/>
<evidence type="ECO:0000313" key="1">
    <source>
        <dbReference type="EMBL" id="KIY45714.1"/>
    </source>
</evidence>
<keyword evidence="2" id="KW-1185">Reference proteome</keyword>
<name>A0A0D7A5P9_9AGAR</name>
<accession>A0A0D7A5P9</accession>
<dbReference type="Gene3D" id="3.40.50.10680">
    <property type="entry name" value="CofD-like domains"/>
    <property type="match status" value="1"/>
</dbReference>
<dbReference type="Pfam" id="PF01933">
    <property type="entry name" value="CofD"/>
    <property type="match status" value="1"/>
</dbReference>
<dbReference type="AlphaFoldDB" id="A0A0D7A5P9"/>
<protein>
    <submittedName>
        <fullName evidence="1">UPF0052-domain-containing protein</fullName>
    </submittedName>
</protein>
<dbReference type="SUPFAM" id="SSF142338">
    <property type="entry name" value="CofD-like"/>
    <property type="match status" value="1"/>
</dbReference>
<dbReference type="PANTHER" id="PTHR31240">
    <property type="entry name" value="MATERNAL EFFECT EMBRYO ARREST 18"/>
    <property type="match status" value="1"/>
</dbReference>
<reference evidence="1 2" key="1">
    <citation type="journal article" date="2015" name="Fungal Genet. Biol.">
        <title>Evolution of novel wood decay mechanisms in Agaricales revealed by the genome sequences of Fistulina hepatica and Cylindrobasidium torrendii.</title>
        <authorList>
            <person name="Floudas D."/>
            <person name="Held B.W."/>
            <person name="Riley R."/>
            <person name="Nagy L.G."/>
            <person name="Koehler G."/>
            <person name="Ransdell A.S."/>
            <person name="Younus H."/>
            <person name="Chow J."/>
            <person name="Chiniquy J."/>
            <person name="Lipzen A."/>
            <person name="Tritt A."/>
            <person name="Sun H."/>
            <person name="Haridas S."/>
            <person name="LaButti K."/>
            <person name="Ohm R.A."/>
            <person name="Kues U."/>
            <person name="Blanchette R.A."/>
            <person name="Grigoriev I.V."/>
            <person name="Minto R.E."/>
            <person name="Hibbett D.S."/>
        </authorList>
    </citation>
    <scope>NUCLEOTIDE SEQUENCE [LARGE SCALE GENOMIC DNA]</scope>
    <source>
        <strain evidence="1 2">ATCC 64428</strain>
    </source>
</reference>
<dbReference type="EMBL" id="KN882046">
    <property type="protein sequence ID" value="KIY45714.1"/>
    <property type="molecule type" value="Genomic_DNA"/>
</dbReference>
<evidence type="ECO:0000313" key="2">
    <source>
        <dbReference type="Proteomes" id="UP000054144"/>
    </source>
</evidence>
<proteinExistence type="predicted"/>
<dbReference type="Proteomes" id="UP000054144">
    <property type="component" value="Unassembled WGS sequence"/>
</dbReference>
<organism evidence="1 2">
    <name type="scientific">Fistulina hepatica ATCC 64428</name>
    <dbReference type="NCBI Taxonomy" id="1128425"/>
    <lineage>
        <taxon>Eukaryota</taxon>
        <taxon>Fungi</taxon>
        <taxon>Dikarya</taxon>
        <taxon>Basidiomycota</taxon>
        <taxon>Agaricomycotina</taxon>
        <taxon>Agaricomycetes</taxon>
        <taxon>Agaricomycetidae</taxon>
        <taxon>Agaricales</taxon>
        <taxon>Fistulinaceae</taxon>
        <taxon>Fistulina</taxon>
    </lineage>
</organism>
<dbReference type="PANTHER" id="PTHR31240:SF0">
    <property type="entry name" value="MATERNAL EFFECT EMBRYO ARREST 18"/>
    <property type="match status" value="1"/>
</dbReference>
<dbReference type="InterPro" id="IPR038136">
    <property type="entry name" value="CofD-like_dom_sf"/>
</dbReference>
<dbReference type="GO" id="GO:0043743">
    <property type="term" value="F:LPPG:FO 2-phospho-L-lactate transferase activity"/>
    <property type="evidence" value="ECO:0007669"/>
    <property type="project" value="InterPro"/>
</dbReference>
<gene>
    <name evidence="1" type="ORF">FISHEDRAFT_48850</name>
</gene>